<dbReference type="InterPro" id="IPR000719">
    <property type="entry name" value="Prot_kinase_dom"/>
</dbReference>
<dbReference type="Pfam" id="PF00400">
    <property type="entry name" value="WD40"/>
    <property type="match status" value="2"/>
</dbReference>
<dbReference type="InterPro" id="IPR015943">
    <property type="entry name" value="WD40/YVTN_repeat-like_dom_sf"/>
</dbReference>
<dbReference type="PANTHER" id="PTHR43289:SF6">
    <property type="entry name" value="SERINE_THREONINE-PROTEIN KINASE NEKL-3"/>
    <property type="match status" value="1"/>
</dbReference>
<dbReference type="PROSITE" id="PS50294">
    <property type="entry name" value="WD_REPEATS_REGION"/>
    <property type="match status" value="1"/>
</dbReference>
<evidence type="ECO:0000256" key="4">
    <source>
        <dbReference type="ARBA" id="ARBA00022777"/>
    </source>
</evidence>
<dbReference type="InterPro" id="IPR008271">
    <property type="entry name" value="Ser/Thr_kinase_AS"/>
</dbReference>
<dbReference type="PROSITE" id="PS50082">
    <property type="entry name" value="WD_REPEATS_2"/>
    <property type="match status" value="2"/>
</dbReference>
<dbReference type="PROSITE" id="PS00107">
    <property type="entry name" value="PROTEIN_KINASE_ATP"/>
    <property type="match status" value="1"/>
</dbReference>
<dbReference type="EMBL" id="UOEU01000063">
    <property type="protein sequence ID" value="VAW30543.1"/>
    <property type="molecule type" value="Genomic_DNA"/>
</dbReference>
<keyword evidence="3" id="KW-0547">Nucleotide-binding</keyword>
<keyword evidence="5" id="KW-0067">ATP-binding</keyword>
<dbReference type="GO" id="GO:0004674">
    <property type="term" value="F:protein serine/threonine kinase activity"/>
    <property type="evidence" value="ECO:0007669"/>
    <property type="project" value="UniProtKB-KW"/>
</dbReference>
<name>A0A3B0UQK6_9ZZZZ</name>
<feature type="domain" description="Protein kinase" evidence="7">
    <location>
        <begin position="9"/>
        <end position="268"/>
    </location>
</feature>
<dbReference type="AlphaFoldDB" id="A0A3B0UQK6"/>
<feature type="region of interest" description="Disordered" evidence="6">
    <location>
        <begin position="333"/>
        <end position="379"/>
    </location>
</feature>
<sequence length="670" mass="71699">MIPTAFGRYKIEGELGRGGMATVYQAYDPHTQRLVALKVLPQPLLDRPDLRTRFQREAEAIARLKHPNVVEVYDYGDQDGQPFLIMRLMQGGTLKDKMADGSLTVAQTLPILQGIAQALDSAHKLGIVHRDLKPDNILFDQYDNPYLSDFGIAKLGETHATLTEESAIGTPHYISPEQAQGDRPVDGRSDIYALGVVLFEMLSGSRPYDAETPLQVMMQHIMAPVPKISRRAKNLPLGCDAIISKALAKEPDDRYQTAVSLIDDLAALGQTVYRQKQRHWGLWLGGAGALLLLLGGAGYWVLNRGLIAAEAAPNALIAAGLLTSTPTFTPTPTSMPTFTPTPTPTFTPTPTSTFTPTVTPTATPTFTPTPTAVPSASPTFTPTPIPPTATPESLGFNNQTQLTAVHNLQTAGVLSDLAVSPDGTLAAIAGSVGLELFILPELTPLQAAPLLTDTVNLTQWSADSSQLAIAPSAGGVLLWQQDTALTTLLEASSPATVLRWSPNGRFLAAGLGDGQITLWAADDLSTPVLLSGHQQRITDLAWSPTDSNLFASSSNDDTGRLWQISGDGTVTEQATFSGMATNVDSIFWSPDGSKLALHSSFGTLTMWWDVVSGLNLDRRINVNSVAWFPDSSRIALAVGSNIQVRTAEGSSDFSLSGHTATVRRMAWSST</sequence>
<organism evidence="8">
    <name type="scientific">hydrothermal vent metagenome</name>
    <dbReference type="NCBI Taxonomy" id="652676"/>
    <lineage>
        <taxon>unclassified sequences</taxon>
        <taxon>metagenomes</taxon>
        <taxon>ecological metagenomes</taxon>
    </lineage>
</organism>
<evidence type="ECO:0000256" key="2">
    <source>
        <dbReference type="ARBA" id="ARBA00022679"/>
    </source>
</evidence>
<dbReference type="SMART" id="SM00220">
    <property type="entry name" value="S_TKc"/>
    <property type="match status" value="1"/>
</dbReference>
<dbReference type="SMART" id="SM00320">
    <property type="entry name" value="WD40"/>
    <property type="match status" value="4"/>
</dbReference>
<dbReference type="CDD" id="cd14014">
    <property type="entry name" value="STKc_PknB_like"/>
    <property type="match status" value="1"/>
</dbReference>
<feature type="non-terminal residue" evidence="8">
    <location>
        <position position="670"/>
    </location>
</feature>
<gene>
    <name evidence="8" type="ORF">MNBD_CHLOROFLEXI01-2171</name>
</gene>
<dbReference type="GO" id="GO:0005524">
    <property type="term" value="F:ATP binding"/>
    <property type="evidence" value="ECO:0007669"/>
    <property type="project" value="UniProtKB-KW"/>
</dbReference>
<dbReference type="SUPFAM" id="SSF50978">
    <property type="entry name" value="WD40 repeat-like"/>
    <property type="match status" value="1"/>
</dbReference>
<evidence type="ECO:0000256" key="6">
    <source>
        <dbReference type="SAM" id="MobiDB-lite"/>
    </source>
</evidence>
<dbReference type="PROSITE" id="PS00108">
    <property type="entry name" value="PROTEIN_KINASE_ST"/>
    <property type="match status" value="1"/>
</dbReference>
<dbReference type="Gene3D" id="2.130.10.10">
    <property type="entry name" value="YVTN repeat-like/Quinoprotein amine dehydrogenase"/>
    <property type="match status" value="2"/>
</dbReference>
<dbReference type="SUPFAM" id="SSF56112">
    <property type="entry name" value="Protein kinase-like (PK-like)"/>
    <property type="match status" value="1"/>
</dbReference>
<keyword evidence="2" id="KW-0808">Transferase</keyword>
<accession>A0A3B0UQK6</accession>
<dbReference type="Pfam" id="PF00069">
    <property type="entry name" value="Pkinase"/>
    <property type="match status" value="1"/>
</dbReference>
<evidence type="ECO:0000256" key="1">
    <source>
        <dbReference type="ARBA" id="ARBA00022527"/>
    </source>
</evidence>
<reference evidence="8" key="1">
    <citation type="submission" date="2018-06" db="EMBL/GenBank/DDBJ databases">
        <authorList>
            <person name="Zhirakovskaya E."/>
        </authorList>
    </citation>
    <scope>NUCLEOTIDE SEQUENCE</scope>
</reference>
<dbReference type="PROSITE" id="PS50011">
    <property type="entry name" value="PROTEIN_KINASE_DOM"/>
    <property type="match status" value="1"/>
</dbReference>
<dbReference type="Gene3D" id="3.30.200.20">
    <property type="entry name" value="Phosphorylase Kinase, domain 1"/>
    <property type="match status" value="1"/>
</dbReference>
<keyword evidence="4 8" id="KW-0418">Kinase</keyword>
<dbReference type="PANTHER" id="PTHR43289">
    <property type="entry name" value="MITOGEN-ACTIVATED PROTEIN KINASE KINASE KINASE 20-RELATED"/>
    <property type="match status" value="1"/>
</dbReference>
<dbReference type="InterPro" id="IPR036322">
    <property type="entry name" value="WD40_repeat_dom_sf"/>
</dbReference>
<dbReference type="Gene3D" id="1.10.510.10">
    <property type="entry name" value="Transferase(Phosphotransferase) domain 1"/>
    <property type="match status" value="1"/>
</dbReference>
<evidence type="ECO:0000256" key="5">
    <source>
        <dbReference type="ARBA" id="ARBA00022840"/>
    </source>
</evidence>
<evidence type="ECO:0000256" key="3">
    <source>
        <dbReference type="ARBA" id="ARBA00022741"/>
    </source>
</evidence>
<protein>
    <submittedName>
        <fullName evidence="8">Serine/threonine protein kinase</fullName>
    </submittedName>
</protein>
<evidence type="ECO:0000259" key="7">
    <source>
        <dbReference type="PROSITE" id="PS50011"/>
    </source>
</evidence>
<dbReference type="InterPro" id="IPR001680">
    <property type="entry name" value="WD40_rpt"/>
</dbReference>
<proteinExistence type="predicted"/>
<keyword evidence="1 8" id="KW-0723">Serine/threonine-protein kinase</keyword>
<feature type="compositionally biased region" description="Low complexity" evidence="6">
    <location>
        <begin position="348"/>
        <end position="379"/>
    </location>
</feature>
<dbReference type="FunFam" id="1.10.510.10:FF:000021">
    <property type="entry name" value="Serine/threonine protein kinase"/>
    <property type="match status" value="1"/>
</dbReference>
<dbReference type="InterPro" id="IPR011009">
    <property type="entry name" value="Kinase-like_dom_sf"/>
</dbReference>
<evidence type="ECO:0000313" key="8">
    <source>
        <dbReference type="EMBL" id="VAW30543.1"/>
    </source>
</evidence>
<dbReference type="InterPro" id="IPR017441">
    <property type="entry name" value="Protein_kinase_ATP_BS"/>
</dbReference>